<keyword evidence="6 8" id="KW-0472">Membrane</keyword>
<keyword evidence="10" id="KW-1185">Reference proteome</keyword>
<evidence type="ECO:0000256" key="3">
    <source>
        <dbReference type="ARBA" id="ARBA00022692"/>
    </source>
</evidence>
<protein>
    <submittedName>
        <fullName evidence="9">Uncharacterized protein</fullName>
    </submittedName>
</protein>
<dbReference type="Pfam" id="PF07281">
    <property type="entry name" value="INSIG"/>
    <property type="match status" value="1"/>
</dbReference>
<organism evidence="9 10">
    <name type="scientific">Phyllachora maydis</name>
    <dbReference type="NCBI Taxonomy" id="1825666"/>
    <lineage>
        <taxon>Eukaryota</taxon>
        <taxon>Fungi</taxon>
        <taxon>Dikarya</taxon>
        <taxon>Ascomycota</taxon>
        <taxon>Pezizomycotina</taxon>
        <taxon>Sordariomycetes</taxon>
        <taxon>Sordariomycetidae</taxon>
        <taxon>Phyllachorales</taxon>
        <taxon>Phyllachoraceae</taxon>
        <taxon>Phyllachora</taxon>
    </lineage>
</organism>
<dbReference type="Gene3D" id="2.130.10.10">
    <property type="entry name" value="YVTN repeat-like/Quinoprotein amine dehydrogenase"/>
    <property type="match status" value="1"/>
</dbReference>
<feature type="region of interest" description="Disordered" evidence="7">
    <location>
        <begin position="1"/>
        <end position="42"/>
    </location>
</feature>
<evidence type="ECO:0000256" key="2">
    <source>
        <dbReference type="ARBA" id="ARBA00007475"/>
    </source>
</evidence>
<feature type="transmembrane region" description="Helical" evidence="8">
    <location>
        <begin position="586"/>
        <end position="608"/>
    </location>
</feature>
<dbReference type="InterPro" id="IPR015943">
    <property type="entry name" value="WD40/YVTN_repeat-like_dom_sf"/>
</dbReference>
<dbReference type="SUPFAM" id="SSF50978">
    <property type="entry name" value="WD40 repeat-like"/>
    <property type="match status" value="1"/>
</dbReference>
<feature type="transmembrane region" description="Helical" evidence="8">
    <location>
        <begin position="753"/>
        <end position="772"/>
    </location>
</feature>
<keyword evidence="5 8" id="KW-1133">Transmembrane helix</keyword>
<gene>
    <name evidence="9" type="ORF">P8C59_003864</name>
</gene>
<evidence type="ECO:0000313" key="10">
    <source>
        <dbReference type="Proteomes" id="UP001217918"/>
    </source>
</evidence>
<dbReference type="InterPro" id="IPR001680">
    <property type="entry name" value="WD40_rpt"/>
</dbReference>
<evidence type="ECO:0000256" key="7">
    <source>
        <dbReference type="SAM" id="MobiDB-lite"/>
    </source>
</evidence>
<dbReference type="GO" id="GO:0005789">
    <property type="term" value="C:endoplasmic reticulum membrane"/>
    <property type="evidence" value="ECO:0007669"/>
    <property type="project" value="UniProtKB-SubCell"/>
</dbReference>
<sequence>MIFPGSMGAPQMAKRKRDRTRDGVETQDGSTPKKPKTAATPDGFRKVEGVVTIQIVAGSYDRVLHGVTATIVPSMAPIDEQATEDVSTTDSFKVKFSDTFLFNAHSSAIRCLALSPPSAPVPGQTPKVLLATGSTDERINLYNLSVHPPPSANAAGSVSNARARDEALLESLAPRSMVENPKHRELGTLLHHRSTVTRLAFPVRGKLLSASEDSTVAVTRTRDWTQLHAFRCPIPKAMGRPSGDTATVPSGVNDFAVHPSLKIMISVSKGERCMRLWNLVTGKKEGVHNFGRELLAEIGEGRHAATGEARKIAWGSCGGEDEFAVGFDRDAVVYGMDIKPRCRLMKDQRTKCNELRYVKVDEAGDDSVLAVSTDDGRILFFSTKVKQPEEAEGEDGTNRKMPLRNAQLVAQLGGVEAGVSGRIKDFTVLPYEAGQGVREADFCAVGRAALICPVPRRPLNVNVASPMLQRDESFPDTPSVTESSTVSRQASFKDLIAPTLFGIYSPTASHDQFYDERMGPASPGGTGAQTPSRPSAWDVDAVEIGLPPRRVWREDLLHAAQRPVGPPSSVSFTGAYGGRVARTFSMVARALLLFLMGMGYGALVAQLPSRNNLAAFGIGDLSGTVIPGWGYLGSWGMAGVTLGSLLPWFDSVWEGRVNNAVSESTRGITEAPFVREPDRPWVEAKDTTKRTTACRDDLGDSDWALIVRGVGAFVGIVFAIRRLAWVSTLQVSLTLALANPCLWYMIDRSRQGLVLATITGLAGSAVLMALSLDIMPARAGLLGSAASGGPTNGTTGPQGLLSHGATWTAALAGHSGAVVLGQARLETVIWSVSVLFCSCLCFGNIGRRLALDRSAGNQVRGGGVRV</sequence>
<evidence type="ECO:0000256" key="8">
    <source>
        <dbReference type="SAM" id="Phobius"/>
    </source>
</evidence>
<feature type="transmembrane region" description="Helical" evidence="8">
    <location>
        <begin position="828"/>
        <end position="845"/>
    </location>
</feature>
<dbReference type="AlphaFoldDB" id="A0AAD9MBV1"/>
<dbReference type="InterPro" id="IPR025929">
    <property type="entry name" value="INSIG_fam"/>
</dbReference>
<dbReference type="InterPro" id="IPR051959">
    <property type="entry name" value="PAK1-Kinase_Regulator"/>
</dbReference>
<dbReference type="EMBL" id="JAQQPM010000003">
    <property type="protein sequence ID" value="KAK2069270.1"/>
    <property type="molecule type" value="Genomic_DNA"/>
</dbReference>
<accession>A0AAD9MBV1</accession>
<comment type="caution">
    <text evidence="9">The sequence shown here is derived from an EMBL/GenBank/DDBJ whole genome shotgun (WGS) entry which is preliminary data.</text>
</comment>
<dbReference type="PANTHER" id="PTHR44675:SF1">
    <property type="entry name" value="P21-ACTIVATED PROTEIN KINASE-INTERACTING PROTEIN 1"/>
    <property type="match status" value="1"/>
</dbReference>
<dbReference type="InterPro" id="IPR036322">
    <property type="entry name" value="WD40_repeat_dom_sf"/>
</dbReference>
<dbReference type="PANTHER" id="PTHR44675">
    <property type="entry name" value="PAK1 INTERACTING PROTEIN 1"/>
    <property type="match status" value="1"/>
</dbReference>
<reference evidence="9" key="1">
    <citation type="journal article" date="2023" name="Mol. Plant Microbe Interact.">
        <title>Elucidating the Obligate Nature and Biological Capacity of an Invasive Fungal Corn Pathogen.</title>
        <authorList>
            <person name="MacCready J.S."/>
            <person name="Roggenkamp E.M."/>
            <person name="Gdanetz K."/>
            <person name="Chilvers M.I."/>
        </authorList>
    </citation>
    <scope>NUCLEOTIDE SEQUENCE</scope>
    <source>
        <strain evidence="9">PM02</strain>
    </source>
</reference>
<evidence type="ECO:0000256" key="6">
    <source>
        <dbReference type="ARBA" id="ARBA00023136"/>
    </source>
</evidence>
<comment type="subcellular location">
    <subcellularLocation>
        <location evidence="1">Endoplasmic reticulum membrane</location>
        <topology evidence="1">Multi-pass membrane protein</topology>
    </subcellularLocation>
</comment>
<proteinExistence type="inferred from homology"/>
<comment type="similarity">
    <text evidence="2">Belongs to the INSIG family.</text>
</comment>
<evidence type="ECO:0000256" key="5">
    <source>
        <dbReference type="ARBA" id="ARBA00022989"/>
    </source>
</evidence>
<evidence type="ECO:0000256" key="1">
    <source>
        <dbReference type="ARBA" id="ARBA00004477"/>
    </source>
</evidence>
<feature type="transmembrane region" description="Helical" evidence="8">
    <location>
        <begin position="628"/>
        <end position="649"/>
    </location>
</feature>
<name>A0AAD9MBV1_9PEZI</name>
<dbReference type="Pfam" id="PF00400">
    <property type="entry name" value="WD40"/>
    <property type="match status" value="1"/>
</dbReference>
<evidence type="ECO:0000256" key="4">
    <source>
        <dbReference type="ARBA" id="ARBA00022824"/>
    </source>
</evidence>
<feature type="transmembrane region" description="Helical" evidence="8">
    <location>
        <begin position="705"/>
        <end position="723"/>
    </location>
</feature>
<dbReference type="Proteomes" id="UP001217918">
    <property type="component" value="Unassembled WGS sequence"/>
</dbReference>
<keyword evidence="3 8" id="KW-0812">Transmembrane</keyword>
<evidence type="ECO:0000313" key="9">
    <source>
        <dbReference type="EMBL" id="KAK2069270.1"/>
    </source>
</evidence>
<keyword evidence="4" id="KW-0256">Endoplasmic reticulum</keyword>
<dbReference type="SMART" id="SM00320">
    <property type="entry name" value="WD40"/>
    <property type="match status" value="4"/>
</dbReference>